<evidence type="ECO:0000313" key="10">
    <source>
        <dbReference type="Proteomes" id="UP000654993"/>
    </source>
</evidence>
<dbReference type="SUPFAM" id="SSF57997">
    <property type="entry name" value="Tropomyosin"/>
    <property type="match status" value="1"/>
</dbReference>
<dbReference type="GO" id="GO:0006260">
    <property type="term" value="P:DNA replication"/>
    <property type="evidence" value="ECO:0007669"/>
    <property type="project" value="UniProtKB-UniRule"/>
</dbReference>
<protein>
    <recommendedName>
        <fullName evidence="7">Chromosome partition protein Smc</fullName>
    </recommendedName>
</protein>
<dbReference type="InterPro" id="IPR027417">
    <property type="entry name" value="P-loop_NTPase"/>
</dbReference>
<dbReference type="SUPFAM" id="SSF52540">
    <property type="entry name" value="P-loop containing nucleoside triphosphate hydrolases"/>
    <property type="match status" value="1"/>
</dbReference>
<comment type="function">
    <text evidence="7">Required for chromosome condensation and partitioning.</text>
</comment>
<dbReference type="HAMAP" id="MF_01894">
    <property type="entry name" value="Smc_prok"/>
    <property type="match status" value="1"/>
</dbReference>
<keyword evidence="3 7" id="KW-0547">Nucleotide-binding</keyword>
<dbReference type="GO" id="GO:0005524">
    <property type="term" value="F:ATP binding"/>
    <property type="evidence" value="ECO:0007669"/>
    <property type="project" value="UniProtKB-UniRule"/>
</dbReference>
<dbReference type="InterPro" id="IPR024704">
    <property type="entry name" value="SMC"/>
</dbReference>
<dbReference type="RefSeq" id="WP_200966033.1">
    <property type="nucleotide sequence ID" value="NZ_BMAQ01000006.1"/>
</dbReference>
<comment type="domain">
    <text evidence="7">Contains large globular domains required for ATP hydrolysis at each terminus and a third globular domain forming a flexible hinge near the middle of the molecule. These domains are separated by coiled-coil structures.</text>
</comment>
<feature type="coiled-coil region" evidence="7">
    <location>
        <begin position="681"/>
        <end position="946"/>
    </location>
</feature>
<sequence>MYLKRIELKGFKSFADRTELEFVPGITAVVGPNGSGKSNISDSIRWVLGEQSAKSLRGGKMEDVIFAGSDTRKPVNYSEVSLTLDNSSQKLPLDYSEVTITRRIMRSGESEYFINKQACRLKDITELFMDTGIGKEAYSIIGQGRIEEILSTKSEERRGIFEEASGIVKYKSRKKEAEKKLAETEQNLVRIEDLIAELEGQLEPLHEQAEKAKRYKDLKEQLKANEIALYVHQIEQVHASWSETKQKLGQLQEEQLALSTVISQHDASLEKFRLEIRQLEEQLEKEQQHLLEVSGEAEKSDGQVEVLKERRRNLEIQRTQNKDKLLTLQGRIDARREEQAALEKRLMEVEEQLKQLQRRLQEEQARLQGVEGADAAREEDLRAEMLEVLSSAAQHRNEVRYLEQQEETLQRRQEKLGSDIERAKGERDEILSRIANLQEKLQETSASLEETRQQYLEITEKIRHAETELEGWNRKLRELQQKMDGLSSRRDTLQEMKEDFDGFALGVRTVLKARENGALRGVHGAVAELIHVPEQYETAIEIALGGALQNIVMEDEAAARAAIAYLKKQQAGRATFLPLDVMRGRYIAEQELRMIQKMPGYIGIAVDLVTYEERYHQIAANLLGNVVIAETLEHANQLAGRLKYRYRIVTLGGDVVNPGGSMTGGSLQKKTNSLLGRQRIIDQLEQEIRGLGSELEDAGTMVRYEEQEIKRLQVDLEKLRRLGEQGRLQEQALQSQIEQANQQLQNIEALLRVTEQDQQTVLHERRQIEQRLAEVQDKLQELAEAEDSLNEQLRQAEELRKSQEFAKDQLQTQLTELKVEIASVTQDRSAMRQQMQRTTDELAALLQEQEETEQTLKNTDAEIARTTDEIKRQSVLYEQLLEKRDACAQRIEFMRADRAQKLQDLAQREEETKEQRVQLQEVEARVHQLEVRLNRLDVELDNLLKHLAEDYEIGYELAKERYPVPQDILGTQAAVRDLKRRITQLGDVNLGAIDEYERVSERYDFLTRQKNDLVEAKETLYEVIKDIEREMSERFTQTFEQIREQFKKVFVKLFGGGRADLILSDPDNILETGIDIIAQPPGKKLQNLQLLSGGEKALTAIALLFAIIHVRPVPFCVLDEVEAALDEANVSRFASYLREFSNQTQFIVVTHRKGTMEEADVLYGVTMEEDGVSKLVSVRLEDGEPVSA</sequence>
<feature type="binding site" evidence="7">
    <location>
        <begin position="32"/>
        <end position="39"/>
    </location>
    <ligand>
        <name>ATP</name>
        <dbReference type="ChEBI" id="CHEBI:30616"/>
    </ligand>
</feature>
<dbReference type="Pfam" id="PF06470">
    <property type="entry name" value="SMC_hinge"/>
    <property type="match status" value="1"/>
</dbReference>
<evidence type="ECO:0000256" key="6">
    <source>
        <dbReference type="ARBA" id="ARBA00023125"/>
    </source>
</evidence>
<dbReference type="GO" id="GO:0007062">
    <property type="term" value="P:sister chromatid cohesion"/>
    <property type="evidence" value="ECO:0007669"/>
    <property type="project" value="InterPro"/>
</dbReference>
<accession>A0A916QBM5</accession>
<evidence type="ECO:0000256" key="3">
    <source>
        <dbReference type="ARBA" id="ARBA00022741"/>
    </source>
</evidence>
<dbReference type="EMBL" id="BMAQ01000006">
    <property type="protein sequence ID" value="GFR37766.1"/>
    <property type="molecule type" value="Genomic_DNA"/>
</dbReference>
<dbReference type="GO" id="GO:0005694">
    <property type="term" value="C:chromosome"/>
    <property type="evidence" value="ECO:0007669"/>
    <property type="project" value="InterPro"/>
</dbReference>
<dbReference type="Pfam" id="PF02463">
    <property type="entry name" value="SMC_N"/>
    <property type="match status" value="1"/>
</dbReference>
<keyword evidence="6 7" id="KW-0238">DNA-binding</keyword>
<dbReference type="GO" id="GO:0005737">
    <property type="term" value="C:cytoplasm"/>
    <property type="evidence" value="ECO:0007669"/>
    <property type="project" value="UniProtKB-SubCell"/>
</dbReference>
<dbReference type="AlphaFoldDB" id="A0A916QBM5"/>
<dbReference type="SMART" id="SM00968">
    <property type="entry name" value="SMC_hinge"/>
    <property type="match status" value="1"/>
</dbReference>
<dbReference type="NCBIfam" id="TIGR02169">
    <property type="entry name" value="SMC_prok_A"/>
    <property type="match status" value="1"/>
</dbReference>
<feature type="coiled-coil region" evidence="7">
    <location>
        <begin position="996"/>
        <end position="1030"/>
    </location>
</feature>
<dbReference type="InterPro" id="IPR011890">
    <property type="entry name" value="SMC_prok"/>
</dbReference>
<dbReference type="GO" id="GO:0030261">
    <property type="term" value="P:chromosome condensation"/>
    <property type="evidence" value="ECO:0007669"/>
    <property type="project" value="InterPro"/>
</dbReference>
<dbReference type="SUPFAM" id="SSF75553">
    <property type="entry name" value="Smc hinge domain"/>
    <property type="match status" value="1"/>
</dbReference>
<name>A0A916QBM5_9BACL</name>
<organism evidence="9 10">
    <name type="scientific">Insulibacter thermoxylanivorax</name>
    <dbReference type="NCBI Taxonomy" id="2749268"/>
    <lineage>
        <taxon>Bacteria</taxon>
        <taxon>Bacillati</taxon>
        <taxon>Bacillota</taxon>
        <taxon>Bacilli</taxon>
        <taxon>Bacillales</taxon>
        <taxon>Paenibacillaceae</taxon>
        <taxon>Insulibacter</taxon>
    </lineage>
</organism>
<dbReference type="InterPro" id="IPR010935">
    <property type="entry name" value="SMC_hinge"/>
</dbReference>
<dbReference type="InterPro" id="IPR003395">
    <property type="entry name" value="RecF/RecN/SMC_N"/>
</dbReference>
<dbReference type="PIRSF" id="PIRSF005719">
    <property type="entry name" value="SMC"/>
    <property type="match status" value="1"/>
</dbReference>
<proteinExistence type="inferred from homology"/>
<evidence type="ECO:0000313" key="9">
    <source>
        <dbReference type="EMBL" id="GFR37766.1"/>
    </source>
</evidence>
<dbReference type="FunFam" id="3.40.50.300:FF:000901">
    <property type="entry name" value="Chromosome partition protein Smc"/>
    <property type="match status" value="1"/>
</dbReference>
<dbReference type="CDD" id="cd03278">
    <property type="entry name" value="ABC_SMC_barmotin"/>
    <property type="match status" value="2"/>
</dbReference>
<feature type="coiled-coil region" evidence="7">
    <location>
        <begin position="167"/>
        <end position="225"/>
    </location>
</feature>
<dbReference type="Gene3D" id="1.10.287.1490">
    <property type="match status" value="1"/>
</dbReference>
<dbReference type="PANTHER" id="PTHR43977">
    <property type="entry name" value="STRUCTURAL MAINTENANCE OF CHROMOSOMES PROTEIN 3"/>
    <property type="match status" value="1"/>
</dbReference>
<evidence type="ECO:0000256" key="1">
    <source>
        <dbReference type="ARBA" id="ARBA00004496"/>
    </source>
</evidence>
<reference evidence="9" key="1">
    <citation type="submission" date="2020-08" db="EMBL/GenBank/DDBJ databases">
        <authorList>
            <person name="Uke A."/>
            <person name="Chhe C."/>
            <person name="Baramee S."/>
            <person name="Kosugi A."/>
        </authorList>
    </citation>
    <scope>NUCLEOTIDE SEQUENCE</scope>
    <source>
        <strain evidence="9">DA-C8</strain>
    </source>
</reference>
<dbReference type="Gene3D" id="3.40.50.300">
    <property type="entry name" value="P-loop containing nucleotide triphosphate hydrolases"/>
    <property type="match status" value="2"/>
</dbReference>
<feature type="domain" description="SMC hinge" evidence="8">
    <location>
        <begin position="520"/>
        <end position="639"/>
    </location>
</feature>
<keyword evidence="10" id="KW-1185">Reference proteome</keyword>
<dbReference type="Proteomes" id="UP000654993">
    <property type="component" value="Unassembled WGS sequence"/>
</dbReference>
<evidence type="ECO:0000256" key="5">
    <source>
        <dbReference type="ARBA" id="ARBA00023054"/>
    </source>
</evidence>
<comment type="subunit">
    <text evidence="7">Homodimer.</text>
</comment>
<comment type="similarity">
    <text evidence="7">Belongs to the SMC family.</text>
</comment>
<dbReference type="Gene3D" id="3.30.70.1620">
    <property type="match status" value="1"/>
</dbReference>
<dbReference type="GO" id="GO:0003677">
    <property type="term" value="F:DNA binding"/>
    <property type="evidence" value="ECO:0007669"/>
    <property type="project" value="UniProtKB-UniRule"/>
</dbReference>
<dbReference type="FunFam" id="3.40.50.300:FF:000984">
    <property type="entry name" value="Chromosome partition protein Smc"/>
    <property type="match status" value="1"/>
</dbReference>
<keyword evidence="2 7" id="KW-0963">Cytoplasm</keyword>
<comment type="caution">
    <text evidence="9">The sequence shown here is derived from an EMBL/GenBank/DDBJ whole genome shotgun (WGS) entry which is preliminary data.</text>
</comment>
<dbReference type="NCBIfam" id="TIGR02168">
    <property type="entry name" value="SMC_prok_B"/>
    <property type="match status" value="1"/>
</dbReference>
<gene>
    <name evidence="7 9" type="primary">smc</name>
    <name evidence="9" type="ORF">PRECH8_10620</name>
</gene>
<dbReference type="Gene3D" id="1.20.1060.20">
    <property type="match status" value="1"/>
</dbReference>
<evidence type="ECO:0000256" key="7">
    <source>
        <dbReference type="HAMAP-Rule" id="MF_01894"/>
    </source>
</evidence>
<keyword evidence="5 7" id="KW-0175">Coiled coil</keyword>
<dbReference type="GO" id="GO:0016887">
    <property type="term" value="F:ATP hydrolysis activity"/>
    <property type="evidence" value="ECO:0007669"/>
    <property type="project" value="InterPro"/>
</dbReference>
<dbReference type="InterPro" id="IPR036277">
    <property type="entry name" value="SMC_hinge_sf"/>
</dbReference>
<keyword evidence="4 7" id="KW-0067">ATP-binding</keyword>
<dbReference type="GO" id="GO:0007059">
    <property type="term" value="P:chromosome segregation"/>
    <property type="evidence" value="ECO:0007669"/>
    <property type="project" value="UniProtKB-UniRule"/>
</dbReference>
<evidence type="ECO:0000256" key="2">
    <source>
        <dbReference type="ARBA" id="ARBA00022490"/>
    </source>
</evidence>
<comment type="subcellular location">
    <subcellularLocation>
        <location evidence="1 7">Cytoplasm</location>
    </subcellularLocation>
</comment>
<evidence type="ECO:0000259" key="8">
    <source>
        <dbReference type="SMART" id="SM00968"/>
    </source>
</evidence>
<evidence type="ECO:0000256" key="4">
    <source>
        <dbReference type="ARBA" id="ARBA00022840"/>
    </source>
</evidence>
<reference evidence="9" key="2">
    <citation type="journal article" date="2021" name="Data Brief">
        <title>Draft genome sequence data of the facultative, thermophilic, xylanolytic bacterium Paenibacillus sp. strain DA-C8.</title>
        <authorList>
            <person name="Chhe C."/>
            <person name="Uke A."/>
            <person name="Baramee S."/>
            <person name="Ungkulpasvich U."/>
            <person name="Tachaapaikoon C."/>
            <person name="Pason P."/>
            <person name="Waeonukul R."/>
            <person name="Ratanakhanokchai K."/>
            <person name="Kosugi A."/>
        </authorList>
    </citation>
    <scope>NUCLEOTIDE SEQUENCE</scope>
    <source>
        <strain evidence="9">DA-C8</strain>
    </source>
</reference>
<feature type="coiled-coil region" evidence="7">
    <location>
        <begin position="262"/>
        <end position="496"/>
    </location>
</feature>